<dbReference type="PANTHER" id="PTHR33175:SF3">
    <property type="entry name" value="DNA-BINDING PROTEIN HU-BETA"/>
    <property type="match status" value="1"/>
</dbReference>
<dbReference type="InterPro" id="IPR010992">
    <property type="entry name" value="IHF-like_DNA-bd_dom_sf"/>
</dbReference>
<evidence type="ECO:0000256" key="3">
    <source>
        <dbReference type="ARBA" id="ARBA00023125"/>
    </source>
</evidence>
<evidence type="ECO:0000256" key="4">
    <source>
        <dbReference type="RuleBase" id="RU003939"/>
    </source>
</evidence>
<keyword evidence="6" id="KW-1185">Reference proteome</keyword>
<sequence length="113" mass="11929">MNNLLPNQLTTQNMGQRRMAKALSKAELVEAIAAESSVNKAEIEKVLSGFTTATTKLLAAGNAVSLPGLAKFETRDRPARQVRVPGSGKVIDKPADKALKISALSALKDAVNT</sequence>
<dbReference type="Proteomes" id="UP000639775">
    <property type="component" value="Unassembled WGS sequence"/>
</dbReference>
<dbReference type="Pfam" id="PF00216">
    <property type="entry name" value="Bac_DNA_binding"/>
    <property type="match status" value="1"/>
</dbReference>
<proteinExistence type="inferred from homology"/>
<dbReference type="InterPro" id="IPR000119">
    <property type="entry name" value="Hist_DNA-bd"/>
</dbReference>
<evidence type="ECO:0000313" key="6">
    <source>
        <dbReference type="Proteomes" id="UP000639775"/>
    </source>
</evidence>
<name>A0A967BGM5_9RHOB</name>
<protein>
    <submittedName>
        <fullName evidence="5">HU family DNA-binding protein</fullName>
    </submittedName>
</protein>
<evidence type="ECO:0000313" key="5">
    <source>
        <dbReference type="EMBL" id="NHQ75891.1"/>
    </source>
</evidence>
<comment type="caution">
    <text evidence="5">The sequence shown here is derived from an EMBL/GenBank/DDBJ whole genome shotgun (WGS) entry which is preliminary data.</text>
</comment>
<keyword evidence="2" id="KW-0226">DNA condensation</keyword>
<dbReference type="Gene3D" id="4.10.520.10">
    <property type="entry name" value="IHF-like DNA-binding proteins"/>
    <property type="match status" value="1"/>
</dbReference>
<dbReference type="GO" id="GO:0030527">
    <property type="term" value="F:structural constituent of chromatin"/>
    <property type="evidence" value="ECO:0007669"/>
    <property type="project" value="InterPro"/>
</dbReference>
<evidence type="ECO:0000256" key="1">
    <source>
        <dbReference type="ARBA" id="ARBA00010529"/>
    </source>
</evidence>
<dbReference type="AlphaFoldDB" id="A0A967BGM5"/>
<organism evidence="5 6">
    <name type="scientific">Roseovarius gahaiensis</name>
    <dbReference type="NCBI Taxonomy" id="2716691"/>
    <lineage>
        <taxon>Bacteria</taxon>
        <taxon>Pseudomonadati</taxon>
        <taxon>Pseudomonadota</taxon>
        <taxon>Alphaproteobacteria</taxon>
        <taxon>Rhodobacterales</taxon>
        <taxon>Roseobacteraceae</taxon>
        <taxon>Roseovarius</taxon>
    </lineage>
</organism>
<dbReference type="PANTHER" id="PTHR33175">
    <property type="entry name" value="DNA-BINDING PROTEIN HU"/>
    <property type="match status" value="1"/>
</dbReference>
<evidence type="ECO:0000256" key="2">
    <source>
        <dbReference type="ARBA" id="ARBA00023067"/>
    </source>
</evidence>
<keyword evidence="3 5" id="KW-0238">DNA-binding</keyword>
<dbReference type="GO" id="GO:0003677">
    <property type="term" value="F:DNA binding"/>
    <property type="evidence" value="ECO:0007669"/>
    <property type="project" value="UniProtKB-KW"/>
</dbReference>
<gene>
    <name evidence="5" type="ORF">HAT86_15685</name>
</gene>
<reference evidence="5" key="1">
    <citation type="submission" date="2020-03" db="EMBL/GenBank/DDBJ databases">
        <title>Roseovarius gahaiensis sp. nov., isolated from Gahai Saline Lake, China.</title>
        <authorList>
            <person name="Sun X."/>
        </authorList>
    </citation>
    <scope>NUCLEOTIDE SEQUENCE</scope>
    <source>
        <strain evidence="5">GH877</strain>
    </source>
</reference>
<dbReference type="SMART" id="SM00411">
    <property type="entry name" value="BHL"/>
    <property type="match status" value="1"/>
</dbReference>
<dbReference type="EMBL" id="JAAORB010000053">
    <property type="protein sequence ID" value="NHQ75891.1"/>
    <property type="molecule type" value="Genomic_DNA"/>
</dbReference>
<dbReference type="GO" id="GO:0030261">
    <property type="term" value="P:chromosome condensation"/>
    <property type="evidence" value="ECO:0007669"/>
    <property type="project" value="UniProtKB-KW"/>
</dbReference>
<comment type="similarity">
    <text evidence="1 4">Belongs to the bacterial histone-like protein family.</text>
</comment>
<dbReference type="SUPFAM" id="SSF47729">
    <property type="entry name" value="IHF-like DNA-binding proteins"/>
    <property type="match status" value="1"/>
</dbReference>
<dbReference type="RefSeq" id="WP_167200053.1">
    <property type="nucleotide sequence ID" value="NZ_JAAORB010000053.1"/>
</dbReference>
<accession>A0A967BGM5</accession>